<feature type="compositionally biased region" description="Basic residues" evidence="5">
    <location>
        <begin position="414"/>
        <end position="433"/>
    </location>
</feature>
<dbReference type="GO" id="GO:0016787">
    <property type="term" value="F:hydrolase activity"/>
    <property type="evidence" value="ECO:0007669"/>
    <property type="project" value="UniProtKB-KW"/>
</dbReference>
<evidence type="ECO:0000256" key="5">
    <source>
        <dbReference type="SAM" id="MobiDB-lite"/>
    </source>
</evidence>
<feature type="domain" description="Helicase ATP-binding" evidence="6">
    <location>
        <begin position="31"/>
        <end position="200"/>
    </location>
</feature>
<evidence type="ECO:0000256" key="4">
    <source>
        <dbReference type="ARBA" id="ARBA00022840"/>
    </source>
</evidence>
<dbReference type="GO" id="GO:0005829">
    <property type="term" value="C:cytosol"/>
    <property type="evidence" value="ECO:0007669"/>
    <property type="project" value="TreeGrafter"/>
</dbReference>
<evidence type="ECO:0000259" key="7">
    <source>
        <dbReference type="PROSITE" id="PS51194"/>
    </source>
</evidence>
<dbReference type="CDD" id="cd00268">
    <property type="entry name" value="DEADc"/>
    <property type="match status" value="1"/>
</dbReference>
<organism evidence="8 9">
    <name type="scientific">Enterococcus rivorum</name>
    <dbReference type="NCBI Taxonomy" id="762845"/>
    <lineage>
        <taxon>Bacteria</taxon>
        <taxon>Bacillati</taxon>
        <taxon>Bacillota</taxon>
        <taxon>Bacilli</taxon>
        <taxon>Lactobacillales</taxon>
        <taxon>Enterococcaceae</taxon>
        <taxon>Enterococcus</taxon>
    </lineage>
</organism>
<dbReference type="InterPro" id="IPR050547">
    <property type="entry name" value="DEAD_box_RNA_helicases"/>
</dbReference>
<comment type="caution">
    <text evidence="8">The sequence shown here is derived from an EMBL/GenBank/DDBJ whole genome shotgun (WGS) entry which is preliminary data.</text>
</comment>
<reference evidence="8 9" key="1">
    <citation type="submission" date="2016-09" db="EMBL/GenBank/DDBJ databases">
        <authorList>
            <person name="Capua I."/>
            <person name="De Benedictis P."/>
            <person name="Joannis T."/>
            <person name="Lombin L.H."/>
            <person name="Cattoli G."/>
        </authorList>
    </citation>
    <scope>NUCLEOTIDE SEQUENCE [LARGE SCALE GENOMIC DNA]</scope>
    <source>
        <strain evidence="8 9">LMG 25899</strain>
    </source>
</reference>
<dbReference type="Proteomes" id="UP000095256">
    <property type="component" value="Unassembled WGS sequence"/>
</dbReference>
<dbReference type="GO" id="GO:0003724">
    <property type="term" value="F:RNA helicase activity"/>
    <property type="evidence" value="ECO:0007669"/>
    <property type="project" value="TreeGrafter"/>
</dbReference>
<keyword evidence="1" id="KW-0547">Nucleotide-binding</keyword>
<dbReference type="PROSITE" id="PS51194">
    <property type="entry name" value="HELICASE_CTER"/>
    <property type="match status" value="1"/>
</dbReference>
<dbReference type="SMART" id="SM00487">
    <property type="entry name" value="DEXDc"/>
    <property type="match status" value="1"/>
</dbReference>
<dbReference type="Gene3D" id="3.40.50.300">
    <property type="entry name" value="P-loop containing nucleotide triphosphate hydrolases"/>
    <property type="match status" value="2"/>
</dbReference>
<dbReference type="GO" id="GO:0033592">
    <property type="term" value="F:RNA strand annealing activity"/>
    <property type="evidence" value="ECO:0007669"/>
    <property type="project" value="TreeGrafter"/>
</dbReference>
<evidence type="ECO:0000313" key="9">
    <source>
        <dbReference type="Proteomes" id="UP000095256"/>
    </source>
</evidence>
<dbReference type="InterPro" id="IPR044742">
    <property type="entry name" value="DEAD/DEAH_RhlB"/>
</dbReference>
<dbReference type="SUPFAM" id="SSF52540">
    <property type="entry name" value="P-loop containing nucleoside triphosphate hydrolases"/>
    <property type="match status" value="1"/>
</dbReference>
<evidence type="ECO:0000256" key="2">
    <source>
        <dbReference type="ARBA" id="ARBA00022801"/>
    </source>
</evidence>
<evidence type="ECO:0000313" key="8">
    <source>
        <dbReference type="EMBL" id="OEH81834.1"/>
    </source>
</evidence>
<dbReference type="PROSITE" id="PS51192">
    <property type="entry name" value="HELICASE_ATP_BIND_1"/>
    <property type="match status" value="1"/>
</dbReference>
<evidence type="ECO:0000256" key="1">
    <source>
        <dbReference type="ARBA" id="ARBA00022741"/>
    </source>
</evidence>
<dbReference type="Pfam" id="PF00271">
    <property type="entry name" value="Helicase_C"/>
    <property type="match status" value="1"/>
</dbReference>
<dbReference type="InterPro" id="IPR001650">
    <property type="entry name" value="Helicase_C-like"/>
</dbReference>
<keyword evidence="9" id="KW-1185">Reference proteome</keyword>
<dbReference type="InterPro" id="IPR011545">
    <property type="entry name" value="DEAD/DEAH_box_helicase_dom"/>
</dbReference>
<evidence type="ECO:0000259" key="6">
    <source>
        <dbReference type="PROSITE" id="PS51192"/>
    </source>
</evidence>
<feature type="compositionally biased region" description="Basic and acidic residues" evidence="5">
    <location>
        <begin position="395"/>
        <end position="413"/>
    </location>
</feature>
<dbReference type="GO" id="GO:0005840">
    <property type="term" value="C:ribosome"/>
    <property type="evidence" value="ECO:0007669"/>
    <property type="project" value="TreeGrafter"/>
</dbReference>
<accession>A0A1E5KVC6</accession>
<keyword evidence="3 8" id="KW-0347">Helicase</keyword>
<dbReference type="STRING" id="762845.BCR26_03515"/>
<gene>
    <name evidence="8" type="ORF">BCR26_03515</name>
</gene>
<keyword evidence="4" id="KW-0067">ATP-binding</keyword>
<proteinExistence type="predicted"/>
<dbReference type="InterPro" id="IPR014001">
    <property type="entry name" value="Helicase_ATP-bd"/>
</dbReference>
<dbReference type="GO" id="GO:0009409">
    <property type="term" value="P:response to cold"/>
    <property type="evidence" value="ECO:0007669"/>
    <property type="project" value="TreeGrafter"/>
</dbReference>
<dbReference type="RefSeq" id="WP_069699156.1">
    <property type="nucleotide sequence ID" value="NZ_JAGGMA010000007.1"/>
</dbReference>
<keyword evidence="2" id="KW-0378">Hydrolase</keyword>
<feature type="region of interest" description="Disordered" evidence="5">
    <location>
        <begin position="373"/>
        <end position="433"/>
    </location>
</feature>
<sequence length="433" mass="49157">MTFIEQLPEIWQKHWRSSGFDEPSLIQEKSFTLLKNQENVLGISPTGSGKTLAYLLPLLLNVEKETGSQLLILASSQELAMQISKVTQEWGSLIQLRTQSLIGGANVSRQIDKLKKKPEVLVGTPGRVLELIKAKKIKSHLLKTIVMDEVDQLFHESELNLTKQILDSSSTKYQVVFYSATADRVIEEAEKLADKLSVVDVSTEDRSAGQVHHYFMRLSPRKKIDYLRSLSYTTNFRSMVFFNQVSELGAAEEKMIYQQIPVVGLASDQNKSLRKLAIDQFSTKRVNVLLTTDIGARGLDFKEVPYVVNVEVPLSEESYIHRAGRVGRMGADGVVLTFINDATKRDYQRLMKKICYETKEVFLYDGELHLERKEKSEASQVETTPKKAISKQPKKTIETPEKQEKPIEVIKEKAPKKKKRTKKSKNKGARRKG</sequence>
<dbReference type="PANTHER" id="PTHR47963:SF7">
    <property type="entry name" value="ATP-DEPENDENT RNA HELICASE YFML-RELATED"/>
    <property type="match status" value="1"/>
</dbReference>
<name>A0A1E5KVC6_9ENTE</name>
<feature type="domain" description="Helicase C-terminal" evidence="7">
    <location>
        <begin position="226"/>
        <end position="376"/>
    </location>
</feature>
<dbReference type="AlphaFoldDB" id="A0A1E5KVC6"/>
<dbReference type="EMBL" id="MIEK01000034">
    <property type="protein sequence ID" value="OEH81834.1"/>
    <property type="molecule type" value="Genomic_DNA"/>
</dbReference>
<evidence type="ECO:0000256" key="3">
    <source>
        <dbReference type="ARBA" id="ARBA00022806"/>
    </source>
</evidence>
<dbReference type="CDD" id="cd18787">
    <property type="entry name" value="SF2_C_DEAD"/>
    <property type="match status" value="1"/>
</dbReference>
<dbReference type="SMART" id="SM00490">
    <property type="entry name" value="HELICc"/>
    <property type="match status" value="1"/>
</dbReference>
<protein>
    <submittedName>
        <fullName evidence="8">RNA helicase</fullName>
    </submittedName>
</protein>
<dbReference type="Pfam" id="PF00270">
    <property type="entry name" value="DEAD"/>
    <property type="match status" value="1"/>
</dbReference>
<dbReference type="InterPro" id="IPR027417">
    <property type="entry name" value="P-loop_NTPase"/>
</dbReference>
<dbReference type="PANTHER" id="PTHR47963">
    <property type="entry name" value="DEAD-BOX ATP-DEPENDENT RNA HELICASE 47, MITOCHONDRIAL"/>
    <property type="match status" value="1"/>
</dbReference>
<dbReference type="OrthoDB" id="9805696at2"/>
<dbReference type="GO" id="GO:0005524">
    <property type="term" value="F:ATP binding"/>
    <property type="evidence" value="ECO:0007669"/>
    <property type="project" value="UniProtKB-KW"/>
</dbReference>